<sequence length="303" mass="34198">MGSLFPEILATSGYIRKISVTIYKNYQRLAKFKYSKASGNSRWRFCAFMTKIMSDKLIGCLLRYAVMCFKSFSSKNLRLLFVCVGVSPCQLCQLLNQQPAFLLSIRKSLLLTQLTCRGFNNISIFWTAKIHLPSVRHCRFDNFGIFVPSGPHATTFSSSSYRCCLRLHLIAVFVDVFAFISVSSSWPSSPSSPSRRLGRLRLHLHLVVLAVFAFISVSSSSPLFHRRLFLRTSRREFTVDRRPACRDRPQWPSPQGALGNAPVGTSLCRCGGGFLRVCIPCNGFRHRVSPDLSSDKSHLVRDP</sequence>
<evidence type="ECO:0000256" key="1">
    <source>
        <dbReference type="SAM" id="Phobius"/>
    </source>
</evidence>
<keyword evidence="3" id="KW-1185">Reference proteome</keyword>
<feature type="transmembrane region" description="Helical" evidence="1">
    <location>
        <begin position="206"/>
        <end position="225"/>
    </location>
</feature>
<proteinExistence type="predicted"/>
<evidence type="ECO:0000313" key="2">
    <source>
        <dbReference type="EMBL" id="KAK4018604.1"/>
    </source>
</evidence>
<dbReference type="Proteomes" id="UP001234178">
    <property type="component" value="Unassembled WGS sequence"/>
</dbReference>
<reference evidence="2 3" key="1">
    <citation type="journal article" date="2023" name="Nucleic Acids Res.">
        <title>The hologenome of Daphnia magna reveals possible DNA methylation and microbiome-mediated evolution of the host genome.</title>
        <authorList>
            <person name="Chaturvedi A."/>
            <person name="Li X."/>
            <person name="Dhandapani V."/>
            <person name="Marshall H."/>
            <person name="Kissane S."/>
            <person name="Cuenca-Cambronero M."/>
            <person name="Asole G."/>
            <person name="Calvet F."/>
            <person name="Ruiz-Romero M."/>
            <person name="Marangio P."/>
            <person name="Guigo R."/>
            <person name="Rago D."/>
            <person name="Mirbahai L."/>
            <person name="Eastwood N."/>
            <person name="Colbourne J.K."/>
            <person name="Zhou J."/>
            <person name="Mallon E."/>
            <person name="Orsini L."/>
        </authorList>
    </citation>
    <scope>NUCLEOTIDE SEQUENCE [LARGE SCALE GENOMIC DNA]</scope>
    <source>
        <strain evidence="2">LRV0_1</strain>
    </source>
</reference>
<gene>
    <name evidence="2" type="ORF">OUZ56_000651</name>
</gene>
<organism evidence="2 3">
    <name type="scientific">Daphnia magna</name>
    <dbReference type="NCBI Taxonomy" id="35525"/>
    <lineage>
        <taxon>Eukaryota</taxon>
        <taxon>Metazoa</taxon>
        <taxon>Ecdysozoa</taxon>
        <taxon>Arthropoda</taxon>
        <taxon>Crustacea</taxon>
        <taxon>Branchiopoda</taxon>
        <taxon>Diplostraca</taxon>
        <taxon>Cladocera</taxon>
        <taxon>Anomopoda</taxon>
        <taxon>Daphniidae</taxon>
        <taxon>Daphnia</taxon>
    </lineage>
</organism>
<dbReference type="EMBL" id="JAOYFB010000036">
    <property type="protein sequence ID" value="KAK4018604.1"/>
    <property type="molecule type" value="Genomic_DNA"/>
</dbReference>
<keyword evidence="1" id="KW-1133">Transmembrane helix</keyword>
<keyword evidence="1" id="KW-0472">Membrane</keyword>
<accession>A0ABR0A0B6</accession>
<evidence type="ECO:0000313" key="3">
    <source>
        <dbReference type="Proteomes" id="UP001234178"/>
    </source>
</evidence>
<comment type="caution">
    <text evidence="2">The sequence shown here is derived from an EMBL/GenBank/DDBJ whole genome shotgun (WGS) entry which is preliminary data.</text>
</comment>
<name>A0ABR0A0B6_9CRUS</name>
<keyword evidence="1" id="KW-0812">Transmembrane</keyword>
<protein>
    <submittedName>
        <fullName evidence="2">Uncharacterized protein</fullName>
    </submittedName>
</protein>